<evidence type="ECO:0000256" key="5">
    <source>
        <dbReference type="PROSITE-ProRule" id="PRU00335"/>
    </source>
</evidence>
<keyword evidence="1" id="KW-0678">Repressor</keyword>
<dbReference type="SUPFAM" id="SSF48498">
    <property type="entry name" value="Tetracyclin repressor-like, C-terminal domain"/>
    <property type="match status" value="1"/>
</dbReference>
<keyword evidence="2" id="KW-0805">Transcription regulation</keyword>
<dbReference type="RefSeq" id="WP_132210508.1">
    <property type="nucleotide sequence ID" value="NZ_SLWN01000006.1"/>
</dbReference>
<keyword evidence="3 5" id="KW-0238">DNA-binding</keyword>
<feature type="DNA-binding region" description="H-T-H motif" evidence="5">
    <location>
        <begin position="31"/>
        <end position="50"/>
    </location>
</feature>
<dbReference type="Proteomes" id="UP000294508">
    <property type="component" value="Unassembled WGS sequence"/>
</dbReference>
<dbReference type="InterPro" id="IPR036271">
    <property type="entry name" value="Tet_transcr_reg_TetR-rel_C_sf"/>
</dbReference>
<gene>
    <name evidence="7" type="ORF">EV652_106301</name>
</gene>
<organism evidence="7 8">
    <name type="scientific">Kribbella steppae</name>
    <dbReference type="NCBI Taxonomy" id="2512223"/>
    <lineage>
        <taxon>Bacteria</taxon>
        <taxon>Bacillati</taxon>
        <taxon>Actinomycetota</taxon>
        <taxon>Actinomycetes</taxon>
        <taxon>Propionibacteriales</taxon>
        <taxon>Kribbellaceae</taxon>
        <taxon>Kribbella</taxon>
    </lineage>
</organism>
<dbReference type="AlphaFoldDB" id="A0A4R2HHK7"/>
<keyword evidence="4" id="KW-0804">Transcription</keyword>
<dbReference type="PANTHER" id="PTHR30055:SF226">
    <property type="entry name" value="HTH-TYPE TRANSCRIPTIONAL REGULATOR PKSA"/>
    <property type="match status" value="1"/>
</dbReference>
<name>A0A4R2HHK7_9ACTN</name>
<dbReference type="Pfam" id="PF13977">
    <property type="entry name" value="TetR_C_6"/>
    <property type="match status" value="1"/>
</dbReference>
<dbReference type="InterPro" id="IPR009057">
    <property type="entry name" value="Homeodomain-like_sf"/>
</dbReference>
<dbReference type="InterPro" id="IPR001647">
    <property type="entry name" value="HTH_TetR"/>
</dbReference>
<comment type="caution">
    <text evidence="7">The sequence shown here is derived from an EMBL/GenBank/DDBJ whole genome shotgun (WGS) entry which is preliminary data.</text>
</comment>
<evidence type="ECO:0000313" key="8">
    <source>
        <dbReference type="Proteomes" id="UP000294508"/>
    </source>
</evidence>
<dbReference type="EMBL" id="SLWN01000006">
    <property type="protein sequence ID" value="TCO28316.1"/>
    <property type="molecule type" value="Genomic_DNA"/>
</dbReference>
<evidence type="ECO:0000313" key="7">
    <source>
        <dbReference type="EMBL" id="TCO28316.1"/>
    </source>
</evidence>
<dbReference type="Pfam" id="PF00440">
    <property type="entry name" value="TetR_N"/>
    <property type="match status" value="1"/>
</dbReference>
<dbReference type="GO" id="GO:0003700">
    <property type="term" value="F:DNA-binding transcription factor activity"/>
    <property type="evidence" value="ECO:0007669"/>
    <property type="project" value="TreeGrafter"/>
</dbReference>
<dbReference type="Gene3D" id="1.10.357.10">
    <property type="entry name" value="Tetracycline Repressor, domain 2"/>
    <property type="match status" value="1"/>
</dbReference>
<dbReference type="PANTHER" id="PTHR30055">
    <property type="entry name" value="HTH-TYPE TRANSCRIPTIONAL REGULATOR RUTR"/>
    <property type="match status" value="1"/>
</dbReference>
<dbReference type="OrthoDB" id="9816296at2"/>
<sequence>MPKIVDPSERRQHLAEAAWRVILRDGLEHASVRNVAREAGLSNGSLRHIFSTQAELLVFAMNQVVERIERRLGSLDPAGDPRTTAERFLVELLPLDEERQEENAVWLAFTARALVDPELRECAERSYDALRAGCRRWVTEIAGDQVDVEWEADRLHAVLDGLAVHAATRPDIATADRLQAILAMHLDSLVPQKKRRQRAD</sequence>
<feature type="domain" description="HTH tetR-type" evidence="6">
    <location>
        <begin position="8"/>
        <end position="68"/>
    </location>
</feature>
<accession>A0A4R2HHK7</accession>
<evidence type="ECO:0000259" key="6">
    <source>
        <dbReference type="PROSITE" id="PS50977"/>
    </source>
</evidence>
<dbReference type="InterPro" id="IPR050109">
    <property type="entry name" value="HTH-type_TetR-like_transc_reg"/>
</dbReference>
<protein>
    <submittedName>
        <fullName evidence="7">TetR family transcriptional regulator</fullName>
    </submittedName>
</protein>
<reference evidence="7 8" key="1">
    <citation type="journal article" date="2015" name="Stand. Genomic Sci.">
        <title>Genomic Encyclopedia of Bacterial and Archaeal Type Strains, Phase III: the genomes of soil and plant-associated and newly described type strains.</title>
        <authorList>
            <person name="Whitman W.B."/>
            <person name="Woyke T."/>
            <person name="Klenk H.P."/>
            <person name="Zhou Y."/>
            <person name="Lilburn T.G."/>
            <person name="Beck B.J."/>
            <person name="De Vos P."/>
            <person name="Vandamme P."/>
            <person name="Eisen J.A."/>
            <person name="Garrity G."/>
            <person name="Hugenholtz P."/>
            <person name="Kyrpides N.C."/>
        </authorList>
    </citation>
    <scope>NUCLEOTIDE SEQUENCE [LARGE SCALE GENOMIC DNA]</scope>
    <source>
        <strain evidence="7 8">VKM Ac-2572</strain>
    </source>
</reference>
<keyword evidence="8" id="KW-1185">Reference proteome</keyword>
<evidence type="ECO:0000256" key="2">
    <source>
        <dbReference type="ARBA" id="ARBA00023015"/>
    </source>
</evidence>
<evidence type="ECO:0000256" key="1">
    <source>
        <dbReference type="ARBA" id="ARBA00022491"/>
    </source>
</evidence>
<dbReference type="InterPro" id="IPR039538">
    <property type="entry name" value="BetI_C"/>
</dbReference>
<evidence type="ECO:0000256" key="3">
    <source>
        <dbReference type="ARBA" id="ARBA00023125"/>
    </source>
</evidence>
<dbReference type="SUPFAM" id="SSF46689">
    <property type="entry name" value="Homeodomain-like"/>
    <property type="match status" value="1"/>
</dbReference>
<evidence type="ECO:0000256" key="4">
    <source>
        <dbReference type="ARBA" id="ARBA00023163"/>
    </source>
</evidence>
<proteinExistence type="predicted"/>
<dbReference type="PROSITE" id="PS50977">
    <property type="entry name" value="HTH_TETR_2"/>
    <property type="match status" value="1"/>
</dbReference>
<dbReference type="GO" id="GO:0000976">
    <property type="term" value="F:transcription cis-regulatory region binding"/>
    <property type="evidence" value="ECO:0007669"/>
    <property type="project" value="TreeGrafter"/>
</dbReference>